<evidence type="ECO:0000259" key="5">
    <source>
        <dbReference type="Pfam" id="PF04542"/>
    </source>
</evidence>
<dbReference type="InterPro" id="IPR039425">
    <property type="entry name" value="RNA_pol_sigma-70-like"/>
</dbReference>
<dbReference type="Gene3D" id="1.10.1740.10">
    <property type="match status" value="1"/>
</dbReference>
<evidence type="ECO:0000256" key="1">
    <source>
        <dbReference type="ARBA" id="ARBA00010641"/>
    </source>
</evidence>
<dbReference type="InterPro" id="IPR013324">
    <property type="entry name" value="RNA_pol_sigma_r3/r4-like"/>
</dbReference>
<dbReference type="GO" id="GO:0006352">
    <property type="term" value="P:DNA-templated transcription initiation"/>
    <property type="evidence" value="ECO:0007669"/>
    <property type="project" value="InterPro"/>
</dbReference>
<dbReference type="EMBL" id="JPIT01000032">
    <property type="protein sequence ID" value="KIO43255.1"/>
    <property type="molecule type" value="Genomic_DNA"/>
</dbReference>
<feature type="domain" description="RNA polymerase sigma-70 region 2" evidence="5">
    <location>
        <begin position="23"/>
        <end position="88"/>
    </location>
</feature>
<dbReference type="Pfam" id="PF08281">
    <property type="entry name" value="Sigma70_r4_2"/>
    <property type="match status" value="1"/>
</dbReference>
<dbReference type="InterPro" id="IPR007627">
    <property type="entry name" value="RNA_pol_sigma70_r2"/>
</dbReference>
<dbReference type="PANTHER" id="PTHR43133">
    <property type="entry name" value="RNA POLYMERASE ECF-TYPE SIGMA FACTO"/>
    <property type="match status" value="1"/>
</dbReference>
<comment type="caution">
    <text evidence="7">The sequence shown here is derived from an EMBL/GenBank/DDBJ whole genome shotgun (WGS) entry which is preliminary data.</text>
</comment>
<dbReference type="PANTHER" id="PTHR43133:SF46">
    <property type="entry name" value="RNA POLYMERASE SIGMA-70 FACTOR ECF SUBFAMILY"/>
    <property type="match status" value="1"/>
</dbReference>
<name>A0AB34R0H3_9PORP</name>
<evidence type="ECO:0000256" key="2">
    <source>
        <dbReference type="ARBA" id="ARBA00023015"/>
    </source>
</evidence>
<evidence type="ECO:0000256" key="3">
    <source>
        <dbReference type="ARBA" id="ARBA00023082"/>
    </source>
</evidence>
<evidence type="ECO:0000259" key="6">
    <source>
        <dbReference type="Pfam" id="PF08281"/>
    </source>
</evidence>
<accession>A0AB34R0H3</accession>
<dbReference type="InterPro" id="IPR013249">
    <property type="entry name" value="RNA_pol_sigma70_r4_t2"/>
</dbReference>
<keyword evidence="2" id="KW-0805">Transcription regulation</keyword>
<organism evidence="7 8">
    <name type="scientific">Sanguibacteroides justesenii</name>
    <dbReference type="NCBI Taxonomy" id="1547597"/>
    <lineage>
        <taxon>Bacteria</taxon>
        <taxon>Pseudomonadati</taxon>
        <taxon>Bacteroidota</taxon>
        <taxon>Bacteroidia</taxon>
        <taxon>Bacteroidales</taxon>
        <taxon>Porphyromonadaceae</taxon>
        <taxon>Sanguibacteroides</taxon>
    </lineage>
</organism>
<evidence type="ECO:0000256" key="4">
    <source>
        <dbReference type="ARBA" id="ARBA00023163"/>
    </source>
</evidence>
<dbReference type="GO" id="GO:0003677">
    <property type="term" value="F:DNA binding"/>
    <property type="evidence" value="ECO:0007669"/>
    <property type="project" value="InterPro"/>
</dbReference>
<protein>
    <recommendedName>
        <fullName evidence="9">RNA polymerase sigma-70 factor</fullName>
    </recommendedName>
</protein>
<dbReference type="RefSeq" id="WP_041504363.1">
    <property type="nucleotide sequence ID" value="NZ_JPIT01000032.1"/>
</dbReference>
<dbReference type="NCBIfam" id="TIGR02937">
    <property type="entry name" value="sigma70-ECF"/>
    <property type="match status" value="1"/>
</dbReference>
<dbReference type="Gene3D" id="1.10.10.10">
    <property type="entry name" value="Winged helix-like DNA-binding domain superfamily/Winged helix DNA-binding domain"/>
    <property type="match status" value="1"/>
</dbReference>
<dbReference type="GO" id="GO:0016987">
    <property type="term" value="F:sigma factor activity"/>
    <property type="evidence" value="ECO:0007669"/>
    <property type="project" value="UniProtKB-KW"/>
</dbReference>
<proteinExistence type="inferred from homology"/>
<dbReference type="SUPFAM" id="SSF88659">
    <property type="entry name" value="Sigma3 and sigma4 domains of RNA polymerase sigma factors"/>
    <property type="match status" value="1"/>
</dbReference>
<dbReference type="SUPFAM" id="SSF88946">
    <property type="entry name" value="Sigma2 domain of RNA polymerase sigma factors"/>
    <property type="match status" value="1"/>
</dbReference>
<dbReference type="InterPro" id="IPR036388">
    <property type="entry name" value="WH-like_DNA-bd_sf"/>
</dbReference>
<dbReference type="AlphaFoldDB" id="A0AB34R0H3"/>
<dbReference type="InterPro" id="IPR013325">
    <property type="entry name" value="RNA_pol_sigma_r2"/>
</dbReference>
<keyword evidence="3" id="KW-0731">Sigma factor</keyword>
<gene>
    <name evidence="7" type="ORF">IE90_13710</name>
</gene>
<comment type="similarity">
    <text evidence="1">Belongs to the sigma-70 factor family. ECF subfamily.</text>
</comment>
<dbReference type="InterPro" id="IPR014284">
    <property type="entry name" value="RNA_pol_sigma-70_dom"/>
</dbReference>
<evidence type="ECO:0000313" key="8">
    <source>
        <dbReference type="Proteomes" id="UP000031937"/>
    </source>
</evidence>
<feature type="domain" description="RNA polymerase sigma factor 70 region 4 type 2" evidence="6">
    <location>
        <begin position="120"/>
        <end position="168"/>
    </location>
</feature>
<dbReference type="Pfam" id="PF04542">
    <property type="entry name" value="Sigma70_r2"/>
    <property type="match status" value="1"/>
</dbReference>
<dbReference type="Proteomes" id="UP000031937">
    <property type="component" value="Unassembled WGS sequence"/>
</dbReference>
<keyword evidence="4" id="KW-0804">Transcription</keyword>
<reference evidence="7 8" key="1">
    <citation type="submission" date="2014-07" db="EMBL/GenBank/DDBJ databases">
        <title>Porphyromonadaceae bacterium OUH 334697 = ATCC BAA-2682 = DSM 28341 draft genome.</title>
        <authorList>
            <person name="Sydenham T.V."/>
            <person name="Hasman H."/>
            <person name="Justesen U.S."/>
        </authorList>
    </citation>
    <scope>NUCLEOTIDE SEQUENCE [LARGE SCALE GENOMIC DNA]</scope>
    <source>
        <strain evidence="7 8">OUH 334697</strain>
    </source>
</reference>
<evidence type="ECO:0000313" key="7">
    <source>
        <dbReference type="EMBL" id="KIO43255.1"/>
    </source>
</evidence>
<evidence type="ECO:0008006" key="9">
    <source>
        <dbReference type="Google" id="ProtNLM"/>
    </source>
</evidence>
<sequence length="189" mass="22717">MKNDILNFLAGINTKDAKAWEKLYDDYYIPLCHYAVRILNDHDQAVNLVQAVIVRLWEKPLYFEHIAEFNVYLYRAVHNNCLKEIRDRIRESEYLQEWETFEEKHFSETLPEVVFEEVIRKLRLLIDRMPPKRQKVILLSMKDMTNENIGKELGISVNTVKKHKKEAYAMIKEEIRSDLFLLFFFGNKF</sequence>